<name>A0A9E7MRJ8_9CAUD</name>
<dbReference type="EMBL" id="ON529855">
    <property type="protein sequence ID" value="USN14794.1"/>
    <property type="molecule type" value="Genomic_DNA"/>
</dbReference>
<reference evidence="1 2" key="1">
    <citation type="submission" date="2022-05" db="EMBL/GenBank/DDBJ databases">
        <authorList>
            <person name="Friedrich I."/>
            <person name="Poehlein A."/>
            <person name="Schneider D."/>
            <person name="Hertel R."/>
            <person name="Daniel R."/>
        </authorList>
    </citation>
    <scope>NUCLEOTIDE SEQUENCE [LARGE SCALE GENOMIC DNA]</scope>
</reference>
<organism evidence="1 2">
    <name type="scientific">Brevundimonas phage vB_BpoS-Domovoi</name>
    <dbReference type="NCBI Taxonomy" id="2948598"/>
    <lineage>
        <taxon>Viruses</taxon>
        <taxon>Duplodnaviria</taxon>
        <taxon>Heunggongvirae</taxon>
        <taxon>Uroviricota</taxon>
        <taxon>Caudoviricetes</taxon>
        <taxon>Jeanschmidtviridae</taxon>
        <taxon>Marchewkavirus</taxon>
        <taxon>Marchewkavirus domovoi</taxon>
    </lineage>
</organism>
<evidence type="ECO:0000313" key="2">
    <source>
        <dbReference type="Proteomes" id="UP001057221"/>
    </source>
</evidence>
<gene>
    <name evidence="1" type="ORF">DOMOVOI_03200</name>
</gene>
<sequence>MERFVVTVCPEEGRYTDHPFQRKGLAFAYAKRKLPVNCAPEITVEHQKQDADNPKWFGLNAWTFHANGDVEHTRL</sequence>
<accession>A0A9E7MRJ8</accession>
<proteinExistence type="predicted"/>
<keyword evidence="2" id="KW-1185">Reference proteome</keyword>
<dbReference type="Proteomes" id="UP001057221">
    <property type="component" value="Segment"/>
</dbReference>
<evidence type="ECO:0000313" key="1">
    <source>
        <dbReference type="EMBL" id="USN14794.1"/>
    </source>
</evidence>
<protein>
    <submittedName>
        <fullName evidence="1">Uncharacterized protein</fullName>
    </submittedName>
</protein>